<reference evidence="1" key="1">
    <citation type="submission" date="2023-03" db="EMBL/GenBank/DDBJ databases">
        <title>Draft genome sequence of a Mycolicibacterium mageritense strain H4_3_1 isolated from a hybrid biological-inorganic system reactor.</title>
        <authorList>
            <person name="Feng X."/>
            <person name="Kazama D."/>
            <person name="Sato K."/>
            <person name="Kobayashi H."/>
        </authorList>
    </citation>
    <scope>NUCLEOTIDE SEQUENCE</scope>
    <source>
        <strain evidence="1">H4_3_1</strain>
    </source>
</reference>
<protein>
    <submittedName>
        <fullName evidence="1">Uncharacterized protein</fullName>
    </submittedName>
</protein>
<accession>A0AAI8U2V6</accession>
<organism evidence="1 2">
    <name type="scientific">Mycolicibacterium mageritense</name>
    <name type="common">Mycobacterium mageritense</name>
    <dbReference type="NCBI Taxonomy" id="53462"/>
    <lineage>
        <taxon>Bacteria</taxon>
        <taxon>Bacillati</taxon>
        <taxon>Actinomycetota</taxon>
        <taxon>Actinomycetes</taxon>
        <taxon>Mycobacteriales</taxon>
        <taxon>Mycobacteriaceae</taxon>
        <taxon>Mycolicibacterium</taxon>
    </lineage>
</organism>
<gene>
    <name evidence="1" type="ORF">hbim_07147</name>
</gene>
<evidence type="ECO:0000313" key="2">
    <source>
        <dbReference type="Proteomes" id="UP001241092"/>
    </source>
</evidence>
<proteinExistence type="predicted"/>
<dbReference type="Proteomes" id="UP001241092">
    <property type="component" value="Chromosome"/>
</dbReference>
<evidence type="ECO:0000313" key="1">
    <source>
        <dbReference type="EMBL" id="BDY33172.1"/>
    </source>
</evidence>
<dbReference type="RefSeq" id="WP_286212776.1">
    <property type="nucleotide sequence ID" value="NZ_AP027452.1"/>
</dbReference>
<sequence length="70" mass="7818">MGVISIEQFQKSDRLEVLAQTKLTKKESEELNDLVKFFQENGAEKATRSGVVRALITDGLAAFKEEMGKD</sequence>
<dbReference type="EMBL" id="AP027452">
    <property type="protein sequence ID" value="BDY33172.1"/>
    <property type="molecule type" value="Genomic_DNA"/>
</dbReference>
<name>A0AAI8U2V6_MYCME</name>
<dbReference type="AlphaFoldDB" id="A0AAI8U2V6"/>